<organism evidence="6 7">
    <name type="scientific">Pseudomonas syringae pv. cerasicola</name>
    <dbReference type="NCBI Taxonomy" id="264451"/>
    <lineage>
        <taxon>Bacteria</taxon>
        <taxon>Pseudomonadati</taxon>
        <taxon>Pseudomonadota</taxon>
        <taxon>Gammaproteobacteria</taxon>
        <taxon>Pseudomonadales</taxon>
        <taxon>Pseudomonadaceae</taxon>
        <taxon>Pseudomonas</taxon>
        <taxon>Pseudomonas syringae</taxon>
    </lineage>
</organism>
<evidence type="ECO:0000256" key="3">
    <source>
        <dbReference type="ARBA" id="ARBA00022807"/>
    </source>
</evidence>
<dbReference type="Pfam" id="PF00877">
    <property type="entry name" value="NLPC_P60"/>
    <property type="match status" value="1"/>
</dbReference>
<keyword evidence="1" id="KW-0645">Protease</keyword>
<name>A0A0P9SHN5_PSESX</name>
<reference evidence="6 7" key="1">
    <citation type="submission" date="2015-09" db="EMBL/GenBank/DDBJ databases">
        <title>Genome announcement of multiple Pseudomonas syringae strains.</title>
        <authorList>
            <person name="Thakur S."/>
            <person name="Wang P.W."/>
            <person name="Gong Y."/>
            <person name="Weir B.S."/>
            <person name="Guttman D.S."/>
        </authorList>
    </citation>
    <scope>NUCLEOTIDE SEQUENCE [LARGE SCALE GENOMIC DNA]</scope>
    <source>
        <strain evidence="6 7">ICMP17524</strain>
    </source>
</reference>
<dbReference type="InterPro" id="IPR000064">
    <property type="entry name" value="NLP_P60_dom"/>
</dbReference>
<sequence length="55" mass="6208">MDQPQRGDMVVMEVGWTKPPNHTGIYLGTDASLPKEESQVFGPVPVRQTQRDNRL</sequence>
<dbReference type="GO" id="GO:0008234">
    <property type="term" value="F:cysteine-type peptidase activity"/>
    <property type="evidence" value="ECO:0007669"/>
    <property type="project" value="UniProtKB-KW"/>
</dbReference>
<evidence type="ECO:0000259" key="5">
    <source>
        <dbReference type="Pfam" id="PF00877"/>
    </source>
</evidence>
<dbReference type="Proteomes" id="UP000050356">
    <property type="component" value="Unassembled WGS sequence"/>
</dbReference>
<evidence type="ECO:0000313" key="7">
    <source>
        <dbReference type="Proteomes" id="UP000050356"/>
    </source>
</evidence>
<evidence type="ECO:0000256" key="1">
    <source>
        <dbReference type="ARBA" id="ARBA00022670"/>
    </source>
</evidence>
<protein>
    <submittedName>
        <fullName evidence="6">NLP/P60-like protein</fullName>
    </submittedName>
</protein>
<evidence type="ECO:0000313" key="6">
    <source>
        <dbReference type="EMBL" id="KPW98066.1"/>
    </source>
</evidence>
<proteinExistence type="predicted"/>
<keyword evidence="3" id="KW-0788">Thiol protease</keyword>
<dbReference type="AlphaFoldDB" id="A0A0P9SHN5"/>
<evidence type="ECO:0000256" key="4">
    <source>
        <dbReference type="SAM" id="MobiDB-lite"/>
    </source>
</evidence>
<evidence type="ECO:0000256" key="2">
    <source>
        <dbReference type="ARBA" id="ARBA00022801"/>
    </source>
</evidence>
<dbReference type="EMBL" id="LJQA01000223">
    <property type="protein sequence ID" value="KPW98066.1"/>
    <property type="molecule type" value="Genomic_DNA"/>
</dbReference>
<accession>A0A0P9SHN5</accession>
<comment type="caution">
    <text evidence="6">The sequence shown here is derived from an EMBL/GenBank/DDBJ whole genome shotgun (WGS) entry which is preliminary data.</text>
</comment>
<gene>
    <name evidence="6" type="ORF">ALO50_04520</name>
</gene>
<dbReference type="PATRIC" id="fig|264451.4.peg.2659"/>
<keyword evidence="2" id="KW-0378">Hydrolase</keyword>
<feature type="domain" description="NlpC/P60" evidence="5">
    <location>
        <begin position="2"/>
        <end position="37"/>
    </location>
</feature>
<dbReference type="GO" id="GO:0006508">
    <property type="term" value="P:proteolysis"/>
    <property type="evidence" value="ECO:0007669"/>
    <property type="project" value="UniProtKB-KW"/>
</dbReference>
<feature type="region of interest" description="Disordered" evidence="4">
    <location>
        <begin position="36"/>
        <end position="55"/>
    </location>
</feature>